<dbReference type="RefSeq" id="WP_344689541.1">
    <property type="nucleotide sequence ID" value="NZ_BAAAVV010000006.1"/>
</dbReference>
<accession>A0ABP6PAJ2</accession>
<proteinExistence type="predicted"/>
<reference evidence="2" key="1">
    <citation type="journal article" date="2019" name="Int. J. Syst. Evol. Microbiol.">
        <title>The Global Catalogue of Microorganisms (GCM) 10K type strain sequencing project: providing services to taxonomists for standard genome sequencing and annotation.</title>
        <authorList>
            <consortium name="The Broad Institute Genomics Platform"/>
            <consortium name="The Broad Institute Genome Sequencing Center for Infectious Disease"/>
            <person name="Wu L."/>
            <person name="Ma J."/>
        </authorList>
    </citation>
    <scope>NUCLEOTIDE SEQUENCE [LARGE SCALE GENOMIC DNA]</scope>
    <source>
        <strain evidence="2">JCM 15614</strain>
    </source>
</reference>
<comment type="caution">
    <text evidence="1">The sequence shown here is derived from an EMBL/GenBank/DDBJ whole genome shotgun (WGS) entry which is preliminary data.</text>
</comment>
<name>A0ABP6PAJ2_9ACTN</name>
<keyword evidence="2" id="KW-1185">Reference proteome</keyword>
<dbReference type="EMBL" id="BAAAVV010000006">
    <property type="protein sequence ID" value="GAA3172805.1"/>
    <property type="molecule type" value="Genomic_DNA"/>
</dbReference>
<gene>
    <name evidence="1" type="ORF">GCM10010531_27920</name>
</gene>
<protein>
    <submittedName>
        <fullName evidence="1">Uncharacterized protein</fullName>
    </submittedName>
</protein>
<evidence type="ECO:0000313" key="1">
    <source>
        <dbReference type="EMBL" id="GAA3172805.1"/>
    </source>
</evidence>
<dbReference type="Proteomes" id="UP001499924">
    <property type="component" value="Unassembled WGS sequence"/>
</dbReference>
<sequence>MLAVVALLGVVAGSVAATLLVTAVFVGSAEDIGREVGDGIAASMSEAMARSMEDSSFSIDEEFGWGAGGPVAPEDIAEPVPPVPGPDPVLNAYAQGCFDGDYQACDNLFFESPPMSDYEEYGGTCAGRVKLMSVMACTDLD</sequence>
<evidence type="ECO:0000313" key="2">
    <source>
        <dbReference type="Proteomes" id="UP001499924"/>
    </source>
</evidence>
<organism evidence="1 2">
    <name type="scientific">Blastococcus jejuensis</name>
    <dbReference type="NCBI Taxonomy" id="351224"/>
    <lineage>
        <taxon>Bacteria</taxon>
        <taxon>Bacillati</taxon>
        <taxon>Actinomycetota</taxon>
        <taxon>Actinomycetes</taxon>
        <taxon>Geodermatophilales</taxon>
        <taxon>Geodermatophilaceae</taxon>
        <taxon>Blastococcus</taxon>
    </lineage>
</organism>